<keyword evidence="2" id="KW-0732">Signal</keyword>
<gene>
    <name evidence="3" type="ORF">Xvie_02140</name>
</gene>
<dbReference type="Proteomes" id="UP000194350">
    <property type="component" value="Unassembled WGS sequence"/>
</dbReference>
<feature type="chain" id="PRO_5012169447" evidence="2">
    <location>
        <begin position="25"/>
        <end position="99"/>
    </location>
</feature>
<comment type="caution">
    <text evidence="3">The sequence shown here is derived from an EMBL/GenBank/DDBJ whole genome shotgun (WGS) entry which is preliminary data.</text>
</comment>
<protein>
    <submittedName>
        <fullName evidence="3">Uncharacterized protein</fullName>
    </submittedName>
</protein>
<feature type="coiled-coil region" evidence="1">
    <location>
        <begin position="59"/>
        <end position="86"/>
    </location>
</feature>
<dbReference type="AlphaFoldDB" id="A0A1Y2SBV4"/>
<name>A0A1Y2SBV4_9GAMM</name>
<sequence>MVDNMKKLTMICIIFFFLCGNTWASENNIPKDLQEYIDNAEDCQHFAGEWDNELPDERQKEVENALEKYCTKAKELQKKLKEKYQNDTKKIEIINDYDI</sequence>
<keyword evidence="1" id="KW-0175">Coiled coil</keyword>
<proteinExistence type="predicted"/>
<evidence type="ECO:0000313" key="4">
    <source>
        <dbReference type="Proteomes" id="UP000194350"/>
    </source>
</evidence>
<accession>A0A1Y2SBV4</accession>
<organism evidence="3 4">
    <name type="scientific">Xenorhabdus vietnamensis</name>
    <dbReference type="NCBI Taxonomy" id="351656"/>
    <lineage>
        <taxon>Bacteria</taxon>
        <taxon>Pseudomonadati</taxon>
        <taxon>Pseudomonadota</taxon>
        <taxon>Gammaproteobacteria</taxon>
        <taxon>Enterobacterales</taxon>
        <taxon>Morganellaceae</taxon>
        <taxon>Xenorhabdus</taxon>
    </lineage>
</organism>
<evidence type="ECO:0000256" key="1">
    <source>
        <dbReference type="SAM" id="Coils"/>
    </source>
</evidence>
<evidence type="ECO:0000256" key="2">
    <source>
        <dbReference type="SAM" id="SignalP"/>
    </source>
</evidence>
<feature type="signal peptide" evidence="2">
    <location>
        <begin position="1"/>
        <end position="24"/>
    </location>
</feature>
<keyword evidence="4" id="KW-1185">Reference proteome</keyword>
<dbReference type="EMBL" id="MUBJ01000010">
    <property type="protein sequence ID" value="OTA16100.1"/>
    <property type="molecule type" value="Genomic_DNA"/>
</dbReference>
<reference evidence="3 4" key="1">
    <citation type="submission" date="2016-10" db="EMBL/GenBank/DDBJ databases">
        <title>Systematic genetic and metabolomic analysis of Xenorhabdus and Photorhabdus spp., highlights the requirements for a dual symbiotic and pathogenic life style.</title>
        <authorList>
            <person name="Tobias N.J."/>
            <person name="Wolff H."/>
            <person name="Djahanschiri B."/>
            <person name="Pidot S.J."/>
            <person name="Stinear T.P."/>
            <person name="Ebersberger I."/>
            <person name="Bode H.B."/>
        </authorList>
    </citation>
    <scope>NUCLEOTIDE SEQUENCE [LARGE SCALE GENOMIC DNA]</scope>
    <source>
        <strain evidence="3 4">DSM 22392</strain>
    </source>
</reference>
<evidence type="ECO:0000313" key="3">
    <source>
        <dbReference type="EMBL" id="OTA16100.1"/>
    </source>
</evidence>
<dbReference type="STRING" id="351656.Xvie_02140"/>